<evidence type="ECO:0000313" key="7">
    <source>
        <dbReference type="EMBL" id="OGD14507.1"/>
    </source>
</evidence>
<feature type="transmembrane region" description="Helical" evidence="6">
    <location>
        <begin position="144"/>
        <end position="167"/>
    </location>
</feature>
<evidence type="ECO:0000256" key="1">
    <source>
        <dbReference type="ARBA" id="ARBA00004651"/>
    </source>
</evidence>
<sequence length="312" mass="33824">MFLIIVGIIIFIFLPRFVSGYWVRVITTIFMYAVISQGINLMSGYMGYLPFGNAMFFGVGAYITAIGMGKGLSFLAVLPLAALTAILVSILFGLPVLRLRGHYFAIATIGMSGALLSVVQNATEITGGAMGTTLPIIDKSPEVTYNYFYLAMLALMVITTLTIYLIIKSKFGFGIRSIKANEEAANSMGINTTYHKVIAWAISALFTSIAGALYAYWMSFIGPEEVFDVMIAVNTIVIMLIGGAGSILGPIIGAFVISLLSEVVWSTFLEYHLAVLGITIIIIVFFVPKGITGAIADFVKKRELRLRKKVSV</sequence>
<feature type="transmembrane region" description="Helical" evidence="6">
    <location>
        <begin position="197"/>
        <end position="217"/>
    </location>
</feature>
<keyword evidence="5 6" id="KW-0472">Membrane</keyword>
<dbReference type="Pfam" id="PF02653">
    <property type="entry name" value="BPD_transp_2"/>
    <property type="match status" value="1"/>
</dbReference>
<evidence type="ECO:0008006" key="9">
    <source>
        <dbReference type="Google" id="ProtNLM"/>
    </source>
</evidence>
<dbReference type="GO" id="GO:0005886">
    <property type="term" value="C:plasma membrane"/>
    <property type="evidence" value="ECO:0007669"/>
    <property type="project" value="UniProtKB-SubCell"/>
</dbReference>
<evidence type="ECO:0000256" key="2">
    <source>
        <dbReference type="ARBA" id="ARBA00022475"/>
    </source>
</evidence>
<proteinExistence type="predicted"/>
<dbReference type="PANTHER" id="PTHR30482">
    <property type="entry name" value="HIGH-AFFINITY BRANCHED-CHAIN AMINO ACID TRANSPORT SYSTEM PERMEASE"/>
    <property type="match status" value="1"/>
</dbReference>
<dbReference type="STRING" id="1797291.A2V47_05145"/>
<feature type="transmembrane region" description="Helical" evidence="6">
    <location>
        <begin position="72"/>
        <end position="97"/>
    </location>
</feature>
<evidence type="ECO:0000313" key="8">
    <source>
        <dbReference type="Proteomes" id="UP000177701"/>
    </source>
</evidence>
<dbReference type="GO" id="GO:0015658">
    <property type="term" value="F:branched-chain amino acid transmembrane transporter activity"/>
    <property type="evidence" value="ECO:0007669"/>
    <property type="project" value="InterPro"/>
</dbReference>
<dbReference type="Proteomes" id="UP000177701">
    <property type="component" value="Unassembled WGS sequence"/>
</dbReference>
<evidence type="ECO:0000256" key="4">
    <source>
        <dbReference type="ARBA" id="ARBA00022989"/>
    </source>
</evidence>
<dbReference type="AlphaFoldDB" id="A0A1F5A9G9"/>
<feature type="transmembrane region" description="Helical" evidence="6">
    <location>
        <begin position="229"/>
        <end position="259"/>
    </location>
</feature>
<evidence type="ECO:0000256" key="6">
    <source>
        <dbReference type="SAM" id="Phobius"/>
    </source>
</evidence>
<feature type="transmembrane region" description="Helical" evidence="6">
    <location>
        <begin position="103"/>
        <end position="123"/>
    </location>
</feature>
<keyword evidence="4 6" id="KW-1133">Transmembrane helix</keyword>
<dbReference type="CDD" id="cd06581">
    <property type="entry name" value="TM_PBP1_LivM_like"/>
    <property type="match status" value="1"/>
</dbReference>
<dbReference type="InterPro" id="IPR043428">
    <property type="entry name" value="LivM-like"/>
</dbReference>
<name>A0A1F5A9G9_9BACT</name>
<feature type="transmembrane region" description="Helical" evidence="6">
    <location>
        <begin position="271"/>
        <end position="299"/>
    </location>
</feature>
<dbReference type="InterPro" id="IPR001851">
    <property type="entry name" value="ABC_transp_permease"/>
</dbReference>
<gene>
    <name evidence="7" type="ORF">A2V47_05145</name>
</gene>
<evidence type="ECO:0000256" key="5">
    <source>
        <dbReference type="ARBA" id="ARBA00023136"/>
    </source>
</evidence>
<organism evidence="7 8">
    <name type="scientific">Candidatus Sediminicultor quintus</name>
    <dbReference type="NCBI Taxonomy" id="1797291"/>
    <lineage>
        <taxon>Bacteria</taxon>
        <taxon>Pseudomonadati</taxon>
        <taxon>Atribacterota</taxon>
        <taxon>Candidatus Phoenicimicrobiia</taxon>
        <taxon>Candidatus Pheonicimicrobiales</taxon>
        <taxon>Candidatus Phoenicimicrobiaceae</taxon>
        <taxon>Candidatus Sediminicultor</taxon>
    </lineage>
</organism>
<dbReference type="PANTHER" id="PTHR30482:SF10">
    <property type="entry name" value="HIGH-AFFINITY BRANCHED-CHAIN AMINO ACID TRANSPORT PROTEIN BRAE"/>
    <property type="match status" value="1"/>
</dbReference>
<keyword evidence="2" id="KW-1003">Cell membrane</keyword>
<protein>
    <recommendedName>
        <fullName evidence="9">Branched-chain amino acid ABC transporter permease</fullName>
    </recommendedName>
</protein>
<comment type="subcellular location">
    <subcellularLocation>
        <location evidence="1">Cell membrane</location>
        <topology evidence="1">Multi-pass membrane protein</topology>
    </subcellularLocation>
</comment>
<accession>A0A1F5A9G9</accession>
<keyword evidence="3 6" id="KW-0812">Transmembrane</keyword>
<reference evidence="7 8" key="1">
    <citation type="journal article" date="2016" name="Nat. Commun.">
        <title>Thousands of microbial genomes shed light on interconnected biogeochemical processes in an aquifer system.</title>
        <authorList>
            <person name="Anantharaman K."/>
            <person name="Brown C.T."/>
            <person name="Hug L.A."/>
            <person name="Sharon I."/>
            <person name="Castelle C.J."/>
            <person name="Probst A.J."/>
            <person name="Thomas B.C."/>
            <person name="Singh A."/>
            <person name="Wilkins M.J."/>
            <person name="Karaoz U."/>
            <person name="Brodie E.L."/>
            <person name="Williams K.H."/>
            <person name="Hubbard S.S."/>
            <person name="Banfield J.F."/>
        </authorList>
    </citation>
    <scope>NUCLEOTIDE SEQUENCE [LARGE SCALE GENOMIC DNA]</scope>
</reference>
<comment type="caution">
    <text evidence="7">The sequence shown here is derived from an EMBL/GenBank/DDBJ whole genome shotgun (WGS) entry which is preliminary data.</text>
</comment>
<evidence type="ECO:0000256" key="3">
    <source>
        <dbReference type="ARBA" id="ARBA00022692"/>
    </source>
</evidence>
<feature type="transmembrane region" description="Helical" evidence="6">
    <location>
        <begin position="44"/>
        <end position="65"/>
    </location>
</feature>
<dbReference type="EMBL" id="MEYH01000083">
    <property type="protein sequence ID" value="OGD14507.1"/>
    <property type="molecule type" value="Genomic_DNA"/>
</dbReference>